<feature type="transmembrane region" description="Helical" evidence="9">
    <location>
        <begin position="293"/>
        <end position="312"/>
    </location>
</feature>
<dbReference type="Pfam" id="PF13857">
    <property type="entry name" value="Ank_5"/>
    <property type="match status" value="1"/>
</dbReference>
<gene>
    <name evidence="11" type="ORF">HHK36_028627</name>
</gene>
<proteinExistence type="predicted"/>
<feature type="domain" description="PGG" evidence="10">
    <location>
        <begin position="292"/>
        <end position="392"/>
    </location>
</feature>
<evidence type="ECO:0000256" key="3">
    <source>
        <dbReference type="ARBA" id="ARBA00022737"/>
    </source>
</evidence>
<evidence type="ECO:0000256" key="2">
    <source>
        <dbReference type="ARBA" id="ARBA00022692"/>
    </source>
</evidence>
<keyword evidence="3" id="KW-0677">Repeat</keyword>
<evidence type="ECO:0000256" key="7">
    <source>
        <dbReference type="PROSITE-ProRule" id="PRU00023"/>
    </source>
</evidence>
<dbReference type="PANTHER" id="PTHR24186">
    <property type="entry name" value="PROTEIN PHOSPHATASE 1 REGULATORY SUBUNIT"/>
    <property type="match status" value="1"/>
</dbReference>
<dbReference type="OrthoDB" id="1932267at2759"/>
<dbReference type="Gene3D" id="1.25.40.20">
    <property type="entry name" value="Ankyrin repeat-containing domain"/>
    <property type="match status" value="2"/>
</dbReference>
<dbReference type="PROSITE" id="PS50088">
    <property type="entry name" value="ANK_REPEAT"/>
    <property type="match status" value="5"/>
</dbReference>
<evidence type="ECO:0000259" key="10">
    <source>
        <dbReference type="Pfam" id="PF13962"/>
    </source>
</evidence>
<dbReference type="InterPro" id="IPR036770">
    <property type="entry name" value="Ankyrin_rpt-contain_sf"/>
</dbReference>
<evidence type="ECO:0000256" key="1">
    <source>
        <dbReference type="ARBA" id="ARBA00004141"/>
    </source>
</evidence>
<keyword evidence="2 9" id="KW-0812">Transmembrane</keyword>
<dbReference type="InterPro" id="IPR002110">
    <property type="entry name" value="Ankyrin_rpt"/>
</dbReference>
<dbReference type="GO" id="GO:0005886">
    <property type="term" value="C:plasma membrane"/>
    <property type="evidence" value="ECO:0007669"/>
    <property type="project" value="TreeGrafter"/>
</dbReference>
<organism evidence="11 12">
    <name type="scientific">Tetracentron sinense</name>
    <name type="common">Spur-leaf</name>
    <dbReference type="NCBI Taxonomy" id="13715"/>
    <lineage>
        <taxon>Eukaryota</taxon>
        <taxon>Viridiplantae</taxon>
        <taxon>Streptophyta</taxon>
        <taxon>Embryophyta</taxon>
        <taxon>Tracheophyta</taxon>
        <taxon>Spermatophyta</taxon>
        <taxon>Magnoliopsida</taxon>
        <taxon>Trochodendrales</taxon>
        <taxon>Trochodendraceae</taxon>
        <taxon>Tetracentron</taxon>
    </lineage>
</organism>
<evidence type="ECO:0000256" key="9">
    <source>
        <dbReference type="SAM" id="Phobius"/>
    </source>
</evidence>
<keyword evidence="5 7" id="KW-0040">ANK repeat</keyword>
<sequence>MDIRLIDAARTGNVGDLRKLIGENSLMLDVVALKGGDTPLHIASMIGHFDFVKEMLRLKPDFAEQLNQDGFSPMHMASANGHLEIVRELLKVDFNLCRLKGIDGRTPLHYAAIKGKIDVIREFLSACADSIQDATARGETALHLAVKKNQFGALRIMVEWIKELNKVDLLNMKDEQGNTVLHLAIARKHRQVIELLLNVGVVEVNATNESTLTALDILLIFESEAGDREIYEILRRAGAMRAREILSLEPAPPANESQVLGNNPSVSESSQPPTSDWEEFFKFKRGRDSPGDARNALLVIAILIVTATYQAGLSPPGGVWQEDSKPSDNNSTNTSKVHYAGEAILGSSNLVSFGFFMFSNSMGFFCSLLMIFILTSGFPMQLELTVSMMAMVITYDTAMNTIAPKGRMKLLFTIISIVMPIGIQSIFNLLRRSCKRLRQPLGYVRQESA</sequence>
<dbReference type="SUPFAM" id="SSF48403">
    <property type="entry name" value="Ankyrin repeat"/>
    <property type="match status" value="1"/>
</dbReference>
<feature type="repeat" description="ANK" evidence="7">
    <location>
        <begin position="103"/>
        <end position="129"/>
    </location>
</feature>
<dbReference type="InterPro" id="IPR026961">
    <property type="entry name" value="PGG_dom"/>
</dbReference>
<keyword evidence="12" id="KW-1185">Reference proteome</keyword>
<dbReference type="AlphaFoldDB" id="A0A835D3M1"/>
<evidence type="ECO:0000256" key="6">
    <source>
        <dbReference type="ARBA" id="ARBA00023136"/>
    </source>
</evidence>
<keyword evidence="6 9" id="KW-0472">Membrane</keyword>
<dbReference type="Pfam" id="PF12796">
    <property type="entry name" value="Ank_2"/>
    <property type="match status" value="2"/>
</dbReference>
<protein>
    <recommendedName>
        <fullName evidence="10">PGG domain-containing protein</fullName>
    </recommendedName>
</protein>
<dbReference type="PANTHER" id="PTHR24186:SF56">
    <property type="entry name" value="PGG DOMAIN-CONTAINING PROTEIN"/>
    <property type="match status" value="1"/>
</dbReference>
<evidence type="ECO:0000313" key="11">
    <source>
        <dbReference type="EMBL" id="KAF8379198.1"/>
    </source>
</evidence>
<feature type="repeat" description="ANK" evidence="7">
    <location>
        <begin position="35"/>
        <end position="57"/>
    </location>
</feature>
<feature type="repeat" description="ANK" evidence="7">
    <location>
        <begin position="176"/>
        <end position="201"/>
    </location>
</feature>
<feature type="transmembrane region" description="Helical" evidence="9">
    <location>
        <begin position="410"/>
        <end position="430"/>
    </location>
</feature>
<feature type="region of interest" description="Disordered" evidence="8">
    <location>
        <begin position="252"/>
        <end position="274"/>
    </location>
</feature>
<feature type="compositionally biased region" description="Polar residues" evidence="8">
    <location>
        <begin position="255"/>
        <end position="274"/>
    </location>
</feature>
<accession>A0A835D3M1</accession>
<evidence type="ECO:0000256" key="5">
    <source>
        <dbReference type="ARBA" id="ARBA00023043"/>
    </source>
</evidence>
<reference evidence="11 12" key="1">
    <citation type="submission" date="2020-04" db="EMBL/GenBank/DDBJ databases">
        <title>Plant Genome Project.</title>
        <authorList>
            <person name="Zhang R.-G."/>
        </authorList>
    </citation>
    <scope>NUCLEOTIDE SEQUENCE [LARGE SCALE GENOMIC DNA]</scope>
    <source>
        <strain evidence="11">YNK0</strain>
        <tissue evidence="11">Leaf</tissue>
    </source>
</reference>
<keyword evidence="4 9" id="KW-1133">Transmembrane helix</keyword>
<evidence type="ECO:0000313" key="12">
    <source>
        <dbReference type="Proteomes" id="UP000655225"/>
    </source>
</evidence>
<name>A0A835D3M1_TETSI</name>
<dbReference type="SMART" id="SM00248">
    <property type="entry name" value="ANK"/>
    <property type="match status" value="5"/>
</dbReference>
<comment type="caution">
    <text evidence="11">The sequence shown here is derived from an EMBL/GenBank/DDBJ whole genome shotgun (WGS) entry which is preliminary data.</text>
</comment>
<dbReference type="PROSITE" id="PS50297">
    <property type="entry name" value="ANK_REP_REGION"/>
    <property type="match status" value="4"/>
</dbReference>
<dbReference type="OMA" id="QYEVIDF"/>
<evidence type="ECO:0000256" key="8">
    <source>
        <dbReference type="SAM" id="MobiDB-lite"/>
    </source>
</evidence>
<dbReference type="Proteomes" id="UP000655225">
    <property type="component" value="Unassembled WGS sequence"/>
</dbReference>
<dbReference type="EMBL" id="JABCRI010000022">
    <property type="protein sequence ID" value="KAF8379198.1"/>
    <property type="molecule type" value="Genomic_DNA"/>
</dbReference>
<feature type="repeat" description="ANK" evidence="7">
    <location>
        <begin position="69"/>
        <end position="91"/>
    </location>
</feature>
<comment type="subcellular location">
    <subcellularLocation>
        <location evidence="1">Membrane</location>
        <topology evidence="1">Multi-pass membrane protein</topology>
    </subcellularLocation>
</comment>
<evidence type="ECO:0000256" key="4">
    <source>
        <dbReference type="ARBA" id="ARBA00022989"/>
    </source>
</evidence>
<dbReference type="Pfam" id="PF13962">
    <property type="entry name" value="PGG"/>
    <property type="match status" value="1"/>
</dbReference>
<feature type="repeat" description="ANK" evidence="7">
    <location>
        <begin position="137"/>
        <end position="169"/>
    </location>
</feature>